<keyword evidence="3" id="KW-1185">Reference proteome</keyword>
<dbReference type="KEGG" id="ttc:FOKN1_0912"/>
<organism evidence="2 3">
    <name type="scientific">Thiohalobacter thiocyanaticus</name>
    <dbReference type="NCBI Taxonomy" id="585455"/>
    <lineage>
        <taxon>Bacteria</taxon>
        <taxon>Pseudomonadati</taxon>
        <taxon>Pseudomonadota</taxon>
        <taxon>Gammaproteobacteria</taxon>
        <taxon>Thiohalobacterales</taxon>
        <taxon>Thiohalobacteraceae</taxon>
        <taxon>Thiohalobacter</taxon>
    </lineage>
</organism>
<evidence type="ECO:0000313" key="3">
    <source>
        <dbReference type="Proteomes" id="UP000218765"/>
    </source>
</evidence>
<protein>
    <submittedName>
        <fullName evidence="2">P pilus assembly protein, porin PapC</fullName>
    </submittedName>
</protein>
<dbReference type="Pfam" id="PF14481">
    <property type="entry name" value="Fimbrial_PilY2"/>
    <property type="match status" value="1"/>
</dbReference>
<evidence type="ECO:0000313" key="2">
    <source>
        <dbReference type="EMBL" id="BAZ93313.1"/>
    </source>
</evidence>
<accession>A0A1Z4VP92</accession>
<proteinExistence type="predicted"/>
<evidence type="ECO:0000256" key="1">
    <source>
        <dbReference type="SAM" id="SignalP"/>
    </source>
</evidence>
<feature type="signal peptide" evidence="1">
    <location>
        <begin position="1"/>
        <end position="23"/>
    </location>
</feature>
<gene>
    <name evidence="2" type="ORF">FOKN1_0912</name>
</gene>
<sequence>MRPANRIALGLVLMCSSIAPTLAQPLDNPRRLEAAGVVEFVGPLATTIRIDGRDYRMGDQVRPCRIGARTAGSDEAPQLQRGQRVSFSVSDTPAANPDQQVIDQICIIEGER</sequence>
<keyword evidence="1" id="KW-0732">Signal</keyword>
<feature type="chain" id="PRO_5012464572" evidence="1">
    <location>
        <begin position="24"/>
        <end position="112"/>
    </location>
</feature>
<dbReference type="Proteomes" id="UP000218765">
    <property type="component" value="Chromosome"/>
</dbReference>
<dbReference type="AlphaFoldDB" id="A0A1Z4VP92"/>
<dbReference type="InterPro" id="IPR029497">
    <property type="entry name" value="Fimbrial_PilY2"/>
</dbReference>
<reference evidence="2 3" key="1">
    <citation type="submission" date="2017-05" db="EMBL/GenBank/DDBJ databases">
        <title>Thiocyanate degradation by Thiohalobacter thiocyanaticus FOKN1.</title>
        <authorList>
            <person name="Oshiki M."/>
            <person name="Fukushima T."/>
            <person name="Kawano S."/>
            <person name="Nakagawa J."/>
        </authorList>
    </citation>
    <scope>NUCLEOTIDE SEQUENCE [LARGE SCALE GENOMIC DNA]</scope>
    <source>
        <strain evidence="2 3">FOKN1</strain>
    </source>
</reference>
<dbReference type="RefSeq" id="WP_096365160.1">
    <property type="nucleotide sequence ID" value="NZ_AP018052.1"/>
</dbReference>
<name>A0A1Z4VP92_9GAMM</name>
<dbReference type="EMBL" id="AP018052">
    <property type="protein sequence ID" value="BAZ93313.1"/>
    <property type="molecule type" value="Genomic_DNA"/>
</dbReference>